<feature type="coiled-coil region" evidence="1">
    <location>
        <begin position="327"/>
        <end position="361"/>
    </location>
</feature>
<feature type="compositionally biased region" description="Low complexity" evidence="2">
    <location>
        <begin position="384"/>
        <end position="399"/>
    </location>
</feature>
<dbReference type="InterPro" id="IPR004827">
    <property type="entry name" value="bZIP"/>
</dbReference>
<comment type="caution">
    <text evidence="4">The sequence shown here is derived from an EMBL/GenBank/DDBJ whole genome shotgun (WGS) entry which is preliminary data.</text>
</comment>
<feature type="region of interest" description="Disordered" evidence="2">
    <location>
        <begin position="257"/>
        <end position="291"/>
    </location>
</feature>
<accession>A0AAD4Q1M0</accession>
<dbReference type="PANTHER" id="PTHR37616">
    <property type="entry name" value="BZIP TRANSCRIPTION FACTOR 60-LIKE"/>
    <property type="match status" value="1"/>
</dbReference>
<feature type="compositionally biased region" description="Polar residues" evidence="2">
    <location>
        <begin position="257"/>
        <end position="275"/>
    </location>
</feature>
<feature type="region of interest" description="Disordered" evidence="2">
    <location>
        <begin position="39"/>
        <end position="86"/>
    </location>
</feature>
<dbReference type="GO" id="GO:0003700">
    <property type="term" value="F:DNA-binding transcription factor activity"/>
    <property type="evidence" value="ECO:0007669"/>
    <property type="project" value="InterPro"/>
</dbReference>
<feature type="region of interest" description="Disordered" evidence="2">
    <location>
        <begin position="296"/>
        <end position="315"/>
    </location>
</feature>
<feature type="region of interest" description="Disordered" evidence="2">
    <location>
        <begin position="384"/>
        <end position="424"/>
    </location>
</feature>
<dbReference type="SUPFAM" id="SSF57959">
    <property type="entry name" value="Leucine zipper domain"/>
    <property type="match status" value="1"/>
</dbReference>
<dbReference type="AlphaFoldDB" id="A0AAD4Q1M0"/>
<feature type="region of interest" description="Disordered" evidence="2">
    <location>
        <begin position="197"/>
        <end position="241"/>
    </location>
</feature>
<evidence type="ECO:0000256" key="2">
    <source>
        <dbReference type="SAM" id="MobiDB-lite"/>
    </source>
</evidence>
<dbReference type="CDD" id="cd14810">
    <property type="entry name" value="bZIP_u1"/>
    <property type="match status" value="1"/>
</dbReference>
<feature type="compositionally biased region" description="Low complexity" evidence="2">
    <location>
        <begin position="197"/>
        <end position="216"/>
    </location>
</feature>
<feature type="compositionally biased region" description="Basic and acidic residues" evidence="2">
    <location>
        <begin position="296"/>
        <end position="309"/>
    </location>
</feature>
<keyword evidence="5" id="KW-1185">Reference proteome</keyword>
<evidence type="ECO:0000259" key="3">
    <source>
        <dbReference type="PROSITE" id="PS50217"/>
    </source>
</evidence>
<dbReference type="GeneID" id="70246176"/>
<keyword evidence="1" id="KW-0175">Coiled coil</keyword>
<feature type="compositionally biased region" description="Polar residues" evidence="2">
    <location>
        <begin position="217"/>
        <end position="237"/>
    </location>
</feature>
<name>A0AAD4Q1M0_9EURO</name>
<feature type="compositionally biased region" description="Polar residues" evidence="2">
    <location>
        <begin position="39"/>
        <end position="82"/>
    </location>
</feature>
<feature type="domain" description="BZIP" evidence="3">
    <location>
        <begin position="302"/>
        <end position="365"/>
    </location>
</feature>
<gene>
    <name evidence="4" type="ORF">BGW36DRAFT_376497</name>
</gene>
<proteinExistence type="predicted"/>
<reference evidence="4" key="1">
    <citation type="submission" date="2021-12" db="EMBL/GenBank/DDBJ databases">
        <title>Convergent genome expansion in fungi linked to evolution of root-endophyte symbiosis.</title>
        <authorList>
            <consortium name="DOE Joint Genome Institute"/>
            <person name="Ke Y.-H."/>
            <person name="Bonito G."/>
            <person name="Liao H.-L."/>
            <person name="Looney B."/>
            <person name="Rojas-Flechas A."/>
            <person name="Nash J."/>
            <person name="Hameed K."/>
            <person name="Schadt C."/>
            <person name="Martin F."/>
            <person name="Crous P.W."/>
            <person name="Miettinen O."/>
            <person name="Magnuson J.K."/>
            <person name="Labbe J."/>
            <person name="Jacobson D."/>
            <person name="Doktycz M.J."/>
            <person name="Veneault-Fourrey C."/>
            <person name="Kuo A."/>
            <person name="Mondo S."/>
            <person name="Calhoun S."/>
            <person name="Riley R."/>
            <person name="Ohm R."/>
            <person name="LaButti K."/>
            <person name="Andreopoulos B."/>
            <person name="Pangilinan J."/>
            <person name="Nolan M."/>
            <person name="Tritt A."/>
            <person name="Clum A."/>
            <person name="Lipzen A."/>
            <person name="Daum C."/>
            <person name="Barry K."/>
            <person name="Grigoriev I.V."/>
            <person name="Vilgalys R."/>
        </authorList>
    </citation>
    <scope>NUCLEOTIDE SEQUENCE</scope>
    <source>
        <strain evidence="4">PMI_201</strain>
    </source>
</reference>
<dbReference type="Proteomes" id="UP001201262">
    <property type="component" value="Unassembled WGS sequence"/>
</dbReference>
<dbReference type="Pfam" id="PF00170">
    <property type="entry name" value="bZIP_1"/>
    <property type="match status" value="1"/>
</dbReference>
<dbReference type="FunFam" id="1.20.5.170:FF:000031">
    <property type="entry name" value="BZIP transcription factor (MeaB)"/>
    <property type="match status" value="1"/>
</dbReference>
<protein>
    <recommendedName>
        <fullName evidence="3">BZIP domain-containing protein</fullName>
    </recommendedName>
</protein>
<dbReference type="PROSITE" id="PS50217">
    <property type="entry name" value="BZIP"/>
    <property type="match status" value="1"/>
</dbReference>
<dbReference type="InterPro" id="IPR046347">
    <property type="entry name" value="bZIP_sf"/>
</dbReference>
<dbReference type="RefSeq" id="XP_046073089.1">
    <property type="nucleotide sequence ID" value="XM_046215889.1"/>
</dbReference>
<dbReference type="EMBL" id="JAJTJA010000005">
    <property type="protein sequence ID" value="KAH8698625.1"/>
    <property type="molecule type" value="Genomic_DNA"/>
</dbReference>
<evidence type="ECO:0000313" key="4">
    <source>
        <dbReference type="EMBL" id="KAH8698625.1"/>
    </source>
</evidence>
<dbReference type="Gene3D" id="1.20.5.170">
    <property type="match status" value="1"/>
</dbReference>
<organism evidence="4 5">
    <name type="scientific">Talaromyces proteolyticus</name>
    <dbReference type="NCBI Taxonomy" id="1131652"/>
    <lineage>
        <taxon>Eukaryota</taxon>
        <taxon>Fungi</taxon>
        <taxon>Dikarya</taxon>
        <taxon>Ascomycota</taxon>
        <taxon>Pezizomycotina</taxon>
        <taxon>Eurotiomycetes</taxon>
        <taxon>Eurotiomycetidae</taxon>
        <taxon>Eurotiales</taxon>
        <taxon>Trichocomaceae</taxon>
        <taxon>Talaromyces</taxon>
        <taxon>Talaromyces sect. Bacilispori</taxon>
    </lineage>
</organism>
<evidence type="ECO:0000313" key="5">
    <source>
        <dbReference type="Proteomes" id="UP001201262"/>
    </source>
</evidence>
<evidence type="ECO:0000256" key="1">
    <source>
        <dbReference type="SAM" id="Coils"/>
    </source>
</evidence>
<sequence>MAALGELPTTIASPLANLTTYDPEFDSFLNLDQTAYPSESMKTNPSLISQPSMAVSEASTSDLGQAFSAPSHQYGDHQQQTGLPPGAVAHAMTYNDTAMGVFGAGHQGFSMNDDALVRMKREETSFDFGTAPSRSHSEMDVESDTTSNMPYFVPTTNAAARAQQFVDPHVLGGHPTVAPAPQAGRMYPGMHQQQAAMARAAQQQQRQQTEIIRQQQPMRQTTHQIATPASQPTQNRPARNVDPVVEERISRLLQQMRENSNQDGSNSTATPSSLPHMSKPKKDDDDMDDDERLLASEEGKKLSSKERRQLRNKVSARAFRSRRKEYIGQLEGEVAAKTNEANELRLQNHALMEENNRLTDLTRLLLSSPSFSDFLNDLTVNGMPQQFQTPQQTPQQQPQQPAPQAPVPSNVRNEGNTHMGGQDFPAQQQQNFQVGMVMVPDQRMDMYASGWNSGIDLNYNPSIFAVLEVPEGPAVDTEILSGKSSSTIPITSDLSSSKVEVPQLDRPPVFNTPGPEVVKEDTAASTAEMDESDPSLALFLDDISIPSSESRFVSIQPEKIPRYTLVVDSEESTEASAASVRAFERLCASMDDAFERVSLLTAHLL</sequence>
<dbReference type="PANTHER" id="PTHR37616:SF2">
    <property type="entry name" value="BZIP DOMAIN-CONTAINING PROTEIN"/>
    <property type="match status" value="1"/>
</dbReference>
<dbReference type="SMART" id="SM00338">
    <property type="entry name" value="BRLZ"/>
    <property type="match status" value="1"/>
</dbReference>